<protein>
    <submittedName>
        <fullName evidence="6">Hypothetical PPE-family protein</fullName>
    </submittedName>
</protein>
<dbReference type="Pfam" id="PF18878">
    <property type="entry name" value="PPE-PPW"/>
    <property type="match status" value="1"/>
</dbReference>
<dbReference type="InterPro" id="IPR038332">
    <property type="entry name" value="PPE_sf"/>
</dbReference>
<dbReference type="PANTHER" id="PTHR46766">
    <property type="entry name" value="GLUTAMINE-RICH PROTEIN 2"/>
    <property type="match status" value="1"/>
</dbReference>
<feature type="transmembrane region" description="Helical" evidence="3">
    <location>
        <begin position="205"/>
        <end position="230"/>
    </location>
</feature>
<dbReference type="AlphaFoldDB" id="A0AA37PJI0"/>
<accession>A0AA37PJI0</accession>
<feature type="region of interest" description="Disordered" evidence="2">
    <location>
        <begin position="377"/>
        <end position="418"/>
    </location>
</feature>
<dbReference type="GO" id="GO:0052572">
    <property type="term" value="P:response to host immune response"/>
    <property type="evidence" value="ECO:0007669"/>
    <property type="project" value="TreeGrafter"/>
</dbReference>
<evidence type="ECO:0000259" key="4">
    <source>
        <dbReference type="Pfam" id="PF00823"/>
    </source>
</evidence>
<feature type="compositionally biased region" description="Low complexity" evidence="2">
    <location>
        <begin position="247"/>
        <end position="256"/>
    </location>
</feature>
<evidence type="ECO:0000259" key="5">
    <source>
        <dbReference type="Pfam" id="PF18878"/>
    </source>
</evidence>
<dbReference type="PANTHER" id="PTHR46766:SF1">
    <property type="entry name" value="GLUTAMINE-RICH PROTEIN 2"/>
    <property type="match status" value="1"/>
</dbReference>
<feature type="region of interest" description="Disordered" evidence="2">
    <location>
        <begin position="442"/>
        <end position="468"/>
    </location>
</feature>
<reference evidence="6" key="1">
    <citation type="journal article" date="2022" name="Microbiol. Resour. Announc.">
        <title>Draft Genome Sequences of Eight Mycobacterium montefiorense Strains Isolated from Salamanders in Captivity.</title>
        <authorList>
            <person name="Komine T."/>
            <person name="Ihara H."/>
            <person name="Fukano H."/>
            <person name="Hoshino Y."/>
            <person name="Kurata O."/>
            <person name="Wada S."/>
        </authorList>
    </citation>
    <scope>NUCLEOTIDE SEQUENCE</scope>
    <source>
        <strain evidence="6">NJB18185</strain>
    </source>
</reference>
<evidence type="ECO:0000256" key="2">
    <source>
        <dbReference type="SAM" id="MobiDB-lite"/>
    </source>
</evidence>
<reference evidence="6" key="2">
    <citation type="submission" date="2022-04" db="EMBL/GenBank/DDBJ databases">
        <authorList>
            <person name="Komine T."/>
            <person name="Fukano H."/>
            <person name="Wada S."/>
        </authorList>
    </citation>
    <scope>NUCLEOTIDE SEQUENCE</scope>
    <source>
        <strain evidence="6">NJB18185</strain>
    </source>
</reference>
<keyword evidence="3" id="KW-0472">Membrane</keyword>
<dbReference type="Gene3D" id="1.20.1260.20">
    <property type="entry name" value="PPE superfamily"/>
    <property type="match status" value="1"/>
</dbReference>
<evidence type="ECO:0000313" key="6">
    <source>
        <dbReference type="EMBL" id="GKU70894.1"/>
    </source>
</evidence>
<dbReference type="Pfam" id="PF00823">
    <property type="entry name" value="PPE"/>
    <property type="match status" value="1"/>
</dbReference>
<dbReference type="SUPFAM" id="SSF140459">
    <property type="entry name" value="PE/PPE dimer-like"/>
    <property type="match status" value="1"/>
</dbReference>
<comment type="caution">
    <text evidence="6">The sequence shown here is derived from an EMBL/GenBank/DDBJ whole genome shotgun (WGS) entry which is preliminary data.</text>
</comment>
<sequence>MLSSGPGPGWVLVAAAAWSSLSAEYASAAEELAGLLNAVQSGIWQGLGVDSYVSAHLPYLGWLTQASIDSADAAALHQVAAAAYSSALAGMPTLAELALNHSVHAALTATNFFGLNTIPIALNEADYARMWVQAAAEMSCYSAACGAALSSTPRTVPAPAILRSHGAKLSARWESGVARLATDPPSDDQAARNWIRLWWFIVENIVFWAIALFILTIPVRIPIVLPLLIFGINQFISTLQNQQAPAEQAADAAVGPAPSPQRAHAAPAALRIGRDESVAPAFGPGLVTGSTGAPAGAATSSGVGAPAPVTGTETLGYLALGCSPETGFGPTLTDREQATAPDAGVSAATAAASGASGRGRVRGRRRVAMQDFGHEFADLDVADPDPPAGAPRGGLADRGAVPSASQSGAGPLGFSGTVPKDGVHPAGLVKLTGIGFSADVQVPMMPGTWDQHPDRSERPAHDDGRAKG</sequence>
<evidence type="ECO:0000256" key="3">
    <source>
        <dbReference type="SAM" id="Phobius"/>
    </source>
</evidence>
<dbReference type="Proteomes" id="UP001139505">
    <property type="component" value="Unassembled WGS sequence"/>
</dbReference>
<dbReference type="EMBL" id="BQYH01000005">
    <property type="protein sequence ID" value="GKU70894.1"/>
    <property type="molecule type" value="Genomic_DNA"/>
</dbReference>
<feature type="region of interest" description="Disordered" evidence="2">
    <location>
        <begin position="247"/>
        <end position="268"/>
    </location>
</feature>
<name>A0AA37PJI0_9MYCO</name>
<feature type="region of interest" description="Disordered" evidence="2">
    <location>
        <begin position="328"/>
        <end position="363"/>
    </location>
</feature>
<keyword evidence="3" id="KW-0812">Transmembrane</keyword>
<feature type="compositionally biased region" description="Low complexity" evidence="2">
    <location>
        <begin position="343"/>
        <end position="355"/>
    </location>
</feature>
<feature type="compositionally biased region" description="Basic and acidic residues" evidence="2">
    <location>
        <begin position="451"/>
        <end position="468"/>
    </location>
</feature>
<proteinExistence type="inferred from homology"/>
<organism evidence="6 7">
    <name type="scientific">Mycobacterium montefiorense</name>
    <dbReference type="NCBI Taxonomy" id="154654"/>
    <lineage>
        <taxon>Bacteria</taxon>
        <taxon>Bacillati</taxon>
        <taxon>Actinomycetota</taxon>
        <taxon>Actinomycetes</taxon>
        <taxon>Mycobacteriales</taxon>
        <taxon>Mycobacteriaceae</taxon>
        <taxon>Mycobacterium</taxon>
        <taxon>Mycobacterium simiae complex</taxon>
    </lineage>
</organism>
<feature type="domain" description="PPE-PPW subfamily C-terminal" evidence="5">
    <location>
        <begin position="404"/>
        <end position="449"/>
    </location>
</feature>
<gene>
    <name evidence="6" type="ORF">NJB18185_06710</name>
</gene>
<dbReference type="InterPro" id="IPR000030">
    <property type="entry name" value="PPE_dom"/>
</dbReference>
<evidence type="ECO:0000313" key="7">
    <source>
        <dbReference type="Proteomes" id="UP001139505"/>
    </source>
</evidence>
<dbReference type="InterPro" id="IPR043641">
    <property type="entry name" value="PPE-PPW_C"/>
</dbReference>
<evidence type="ECO:0000256" key="1">
    <source>
        <dbReference type="ARBA" id="ARBA00010652"/>
    </source>
</evidence>
<comment type="similarity">
    <text evidence="1">Belongs to the mycobacterial PPE family.</text>
</comment>
<feature type="domain" description="PPE" evidence="4">
    <location>
        <begin position="2"/>
        <end position="152"/>
    </location>
</feature>
<keyword evidence="3" id="KW-1133">Transmembrane helix</keyword>